<evidence type="ECO:0000313" key="2">
    <source>
        <dbReference type="Proteomes" id="UP000697127"/>
    </source>
</evidence>
<gene>
    <name evidence="1" type="ORF">C6P40_004598</name>
</gene>
<dbReference type="AlphaFoldDB" id="A0A9P6WMJ3"/>
<keyword evidence="2" id="KW-1185">Reference proteome</keyword>
<dbReference type="EMBL" id="PUHW01000065">
    <property type="protein sequence ID" value="KAG0689699.1"/>
    <property type="molecule type" value="Genomic_DNA"/>
</dbReference>
<dbReference type="Proteomes" id="UP000697127">
    <property type="component" value="Unassembled WGS sequence"/>
</dbReference>
<evidence type="ECO:0000313" key="1">
    <source>
        <dbReference type="EMBL" id="KAG0689699.1"/>
    </source>
</evidence>
<sequence length="287" mass="33277">MATILQYYQTLQLVKYLYTIIHSSHRYYKQPLLFPRDPKAHNTQQPILIELYTDTSFTDSVKPHSIIVILNKKRSRKLLIKFDKGQDDSDIPDIDNNDNLPHVDKNDNFKVRQINNDVSNDASTLSSTQLDTTSGRNVFRNISIDSFDPNFKSTEYTPTESIELNEPVLQTADKYKFKSNLTFSDFIRDWFIGCHDSQQIPIYYIKNQCKGWIKYCGDSQYRKYRRVAEVLCVLFGEKKLAWHRDKIDAIVEEIVCISETRDIFLNVGRLASFLAGTDSCSTKLSGK</sequence>
<protein>
    <submittedName>
        <fullName evidence="1">Uncharacterized protein</fullName>
    </submittedName>
</protein>
<accession>A0A9P6WMJ3</accession>
<reference evidence="1" key="1">
    <citation type="submission" date="2020-11" db="EMBL/GenBank/DDBJ databases">
        <title>Kefir isolates.</title>
        <authorList>
            <person name="Marcisauskas S."/>
            <person name="Kim Y."/>
            <person name="Blasche S."/>
        </authorList>
    </citation>
    <scope>NUCLEOTIDE SEQUENCE</scope>
    <source>
        <strain evidence="1">Olga-1</strain>
    </source>
</reference>
<organism evidence="1 2">
    <name type="scientific">Pichia californica</name>
    <dbReference type="NCBI Taxonomy" id="460514"/>
    <lineage>
        <taxon>Eukaryota</taxon>
        <taxon>Fungi</taxon>
        <taxon>Dikarya</taxon>
        <taxon>Ascomycota</taxon>
        <taxon>Saccharomycotina</taxon>
        <taxon>Pichiomycetes</taxon>
        <taxon>Pichiales</taxon>
        <taxon>Pichiaceae</taxon>
        <taxon>Pichia</taxon>
    </lineage>
</organism>
<comment type="caution">
    <text evidence="1">The sequence shown here is derived from an EMBL/GenBank/DDBJ whole genome shotgun (WGS) entry which is preliminary data.</text>
</comment>
<proteinExistence type="predicted"/>
<name>A0A9P6WMJ3_9ASCO</name>